<evidence type="ECO:0000256" key="3">
    <source>
        <dbReference type="ARBA" id="ARBA00007919"/>
    </source>
</evidence>
<feature type="transmembrane region" description="Helical" evidence="16">
    <location>
        <begin position="110"/>
        <end position="136"/>
    </location>
</feature>
<evidence type="ECO:0000256" key="16">
    <source>
        <dbReference type="SAM" id="Phobius"/>
    </source>
</evidence>
<dbReference type="PANTHER" id="PTHR44758:SF1">
    <property type="entry name" value="NAD(P) TRANSHYDROGENASE SUBUNIT BETA"/>
    <property type="match status" value="1"/>
</dbReference>
<keyword evidence="8 16" id="KW-0812">Transmembrane</keyword>
<evidence type="ECO:0000256" key="7">
    <source>
        <dbReference type="ARBA" id="ARBA00022519"/>
    </source>
</evidence>
<evidence type="ECO:0000256" key="1">
    <source>
        <dbReference type="ARBA" id="ARBA00003943"/>
    </source>
</evidence>
<evidence type="ECO:0000256" key="13">
    <source>
        <dbReference type="ARBA" id="ARBA00023136"/>
    </source>
</evidence>
<evidence type="ECO:0000313" key="18">
    <source>
        <dbReference type="EMBL" id="MBZ0160080.1"/>
    </source>
</evidence>
<evidence type="ECO:0000256" key="6">
    <source>
        <dbReference type="ARBA" id="ARBA00022475"/>
    </source>
</evidence>
<dbReference type="GO" id="GO:0005886">
    <property type="term" value="C:plasma membrane"/>
    <property type="evidence" value="ECO:0007669"/>
    <property type="project" value="UniProtKB-SubCell"/>
</dbReference>
<dbReference type="EMBL" id="JAIOIU010000102">
    <property type="protein sequence ID" value="MBZ0160080.1"/>
    <property type="molecule type" value="Genomic_DNA"/>
</dbReference>
<evidence type="ECO:0000256" key="2">
    <source>
        <dbReference type="ARBA" id="ARBA00004429"/>
    </source>
</evidence>
<evidence type="ECO:0000256" key="12">
    <source>
        <dbReference type="ARBA" id="ARBA00023027"/>
    </source>
</evidence>
<dbReference type="InterPro" id="IPR012136">
    <property type="entry name" value="NADH_DH_b"/>
</dbReference>
<gene>
    <name evidence="18" type="ORF">K8G79_08100</name>
</gene>
<keyword evidence="6 15" id="KW-1003">Cell membrane</keyword>
<comment type="caution">
    <text evidence="18">The sequence shown here is derived from an EMBL/GenBank/DDBJ whole genome shotgun (WGS) entry which is preliminary data.</text>
</comment>
<feature type="transmembrane region" description="Helical" evidence="16">
    <location>
        <begin position="177"/>
        <end position="199"/>
    </location>
</feature>
<evidence type="ECO:0000256" key="5">
    <source>
        <dbReference type="ARBA" id="ARBA00014581"/>
    </source>
</evidence>
<evidence type="ECO:0000256" key="15">
    <source>
        <dbReference type="PIRNR" id="PIRNR000204"/>
    </source>
</evidence>
<keyword evidence="12 15" id="KW-0520">NAD</keyword>
<keyword evidence="7 15" id="KW-0997">Cell inner membrane</keyword>
<reference evidence="18 19" key="1">
    <citation type="journal article" date="2021" name="bioRxiv">
        <title>Unraveling nitrogen, sulfur and carbon metabolic pathways and microbial community transcriptional responses to substrate deprivation and toxicity stresses in a bioreactor mimicking anoxic brackish coastal sediment conditions.</title>
        <authorList>
            <person name="Martins P.D."/>
            <person name="Echeveste M.J."/>
            <person name="Arshad A."/>
            <person name="Kurth J."/>
            <person name="Ouboter H."/>
            <person name="Jetten M.S.M."/>
            <person name="Welte C.U."/>
        </authorList>
    </citation>
    <scope>NUCLEOTIDE SEQUENCE [LARGE SCALE GENOMIC DNA]</scope>
    <source>
        <strain evidence="18">MAG_38</strain>
    </source>
</reference>
<keyword evidence="11 16" id="KW-1133">Transmembrane helix</keyword>
<sequence>MIIEVLYLAATVLFIVGLKMMSGVPTAKTGNLLSAVGMGLAILATLMRGGEFTWTQIIAGIVVGSVIGVVSATKVQMTAMPQMVALFNGVGGGASQLVAIAELYRSGSELPLIALIAVQLSVFVGALTFSGSVVAFAKLQELMPGRPILFTGQHWINVLLLLGAILLGGWVTVDPGAWGPFILLNLVGLVLGILVVIPIGGADMPVVISLLNSYSGVAGATTGFVLFNNALIITGSLVGASGIILTNIMCKGMNRSLTNVLFGGFGAVSTAGSTTISATGAVSEGTIDDAVTVLQNAQQVIIVPGYGMAVSQAQHALREVGDLLSSDGATVKYAIHPVAGRMPGHMNVLLAEANVSYDQICDLEDINDEFSKTDAVIVVGANDVVNPGAKTNPSSPIYGMPILNVDEARTVIVLKRSMSPGFAGIDNELFVLPNTMMVFGDAKQTLTKMVQGLKN</sequence>
<evidence type="ECO:0000259" key="17">
    <source>
        <dbReference type="Pfam" id="PF02233"/>
    </source>
</evidence>
<proteinExistence type="inferred from homology"/>
<dbReference type="EC" id="7.1.1.1" evidence="4 15"/>
<dbReference type="InterPro" id="IPR034300">
    <property type="entry name" value="PNTB-like"/>
</dbReference>
<keyword evidence="9 15" id="KW-0521">NADP</keyword>
<comment type="function">
    <text evidence="1 15">The transhydrogenation between NADH and NADP is coupled to respiration and ATP hydrolysis and functions as a proton pump across the membrane.</text>
</comment>
<keyword evidence="10 15" id="KW-1278">Translocase</keyword>
<accession>A0AAJ1EJL7</accession>
<evidence type="ECO:0000256" key="4">
    <source>
        <dbReference type="ARBA" id="ARBA00012943"/>
    </source>
</evidence>
<protein>
    <recommendedName>
        <fullName evidence="5 15">NAD(P) transhydrogenase subunit beta</fullName>
        <ecNumber evidence="4 15">7.1.1.1</ecNumber>
    </recommendedName>
    <alternativeName>
        <fullName evidence="15">Nicotinamide nucleotide transhydrogenase subunit beta</fullName>
    </alternativeName>
</protein>
<dbReference type="Gene3D" id="3.40.50.1220">
    <property type="entry name" value="TPP-binding domain"/>
    <property type="match status" value="1"/>
</dbReference>
<organism evidence="18 19">
    <name type="scientific">Candidatus Methylomirabilis tolerans</name>
    <dbReference type="NCBI Taxonomy" id="3123416"/>
    <lineage>
        <taxon>Bacteria</taxon>
        <taxon>Candidatus Methylomirabilota</taxon>
        <taxon>Candidatus Methylomirabilia</taxon>
        <taxon>Candidatus Methylomirabilales</taxon>
        <taxon>Candidatus Methylomirabilaceae</taxon>
        <taxon>Candidatus Methylomirabilis</taxon>
    </lineage>
</organism>
<dbReference type="SUPFAM" id="SSF52467">
    <property type="entry name" value="DHS-like NAD/FAD-binding domain"/>
    <property type="match status" value="1"/>
</dbReference>
<dbReference type="Pfam" id="PF02233">
    <property type="entry name" value="PNTB"/>
    <property type="match status" value="1"/>
</dbReference>
<evidence type="ECO:0000256" key="10">
    <source>
        <dbReference type="ARBA" id="ARBA00022967"/>
    </source>
</evidence>
<keyword evidence="13 15" id="KW-0472">Membrane</keyword>
<evidence type="ECO:0000256" key="11">
    <source>
        <dbReference type="ARBA" id="ARBA00022989"/>
    </source>
</evidence>
<dbReference type="PANTHER" id="PTHR44758">
    <property type="entry name" value="NAD(P) TRANSHYDROGENASE SUBUNIT BETA"/>
    <property type="match status" value="1"/>
</dbReference>
<evidence type="ECO:0000256" key="8">
    <source>
        <dbReference type="ARBA" id="ARBA00022692"/>
    </source>
</evidence>
<comment type="similarity">
    <text evidence="3 15">Belongs to the PNT beta subunit family.</text>
</comment>
<comment type="catalytic activity">
    <reaction evidence="14 15">
        <text>NAD(+) + NADPH + H(+)(in) = NADH + NADP(+) + H(+)(out)</text>
        <dbReference type="Rhea" id="RHEA:47992"/>
        <dbReference type="ChEBI" id="CHEBI:15378"/>
        <dbReference type="ChEBI" id="CHEBI:57540"/>
        <dbReference type="ChEBI" id="CHEBI:57783"/>
        <dbReference type="ChEBI" id="CHEBI:57945"/>
        <dbReference type="ChEBI" id="CHEBI:58349"/>
        <dbReference type="EC" id="7.1.1.1"/>
    </reaction>
</comment>
<evidence type="ECO:0000313" key="19">
    <source>
        <dbReference type="Proteomes" id="UP001197609"/>
    </source>
</evidence>
<dbReference type="InterPro" id="IPR029035">
    <property type="entry name" value="DHS-like_NAD/FAD-binding_dom"/>
</dbReference>
<feature type="transmembrane region" description="Helical" evidence="16">
    <location>
        <begin position="148"/>
        <end position="171"/>
    </location>
</feature>
<evidence type="ECO:0000256" key="14">
    <source>
        <dbReference type="ARBA" id="ARBA00048202"/>
    </source>
</evidence>
<dbReference type="GO" id="GO:0050661">
    <property type="term" value="F:NADP binding"/>
    <property type="evidence" value="ECO:0007669"/>
    <property type="project" value="InterPro"/>
</dbReference>
<name>A0AAJ1EJL7_9BACT</name>
<evidence type="ECO:0000256" key="9">
    <source>
        <dbReference type="ARBA" id="ARBA00022857"/>
    </source>
</evidence>
<dbReference type="AlphaFoldDB" id="A0AAJ1EJL7"/>
<feature type="transmembrane region" description="Helical" evidence="16">
    <location>
        <begin position="53"/>
        <end position="72"/>
    </location>
</feature>
<comment type="subcellular location">
    <subcellularLocation>
        <location evidence="2">Cell inner membrane</location>
        <topology evidence="2">Multi-pass membrane protein</topology>
    </subcellularLocation>
</comment>
<feature type="domain" description="NADP transhydrogenase beta-like" evidence="17">
    <location>
        <begin position="4"/>
        <end position="451"/>
    </location>
</feature>
<dbReference type="PIRSF" id="PIRSF000204">
    <property type="entry name" value="PNTB"/>
    <property type="match status" value="1"/>
</dbReference>
<dbReference type="Proteomes" id="UP001197609">
    <property type="component" value="Unassembled WGS sequence"/>
</dbReference>
<feature type="transmembrane region" description="Helical" evidence="16">
    <location>
        <begin position="6"/>
        <end position="22"/>
    </location>
</feature>
<dbReference type="GO" id="GO:0008750">
    <property type="term" value="F:proton-translocating NAD(P)+ transhydrogenase activity"/>
    <property type="evidence" value="ECO:0007669"/>
    <property type="project" value="UniProtKB-EC"/>
</dbReference>